<dbReference type="PANTHER" id="PTHR43146:SF1">
    <property type="entry name" value="CANCER-RELATED NUCLEOSIDE-TRIPHOSPHATASE"/>
    <property type="match status" value="1"/>
</dbReference>
<feature type="domain" description="AAA+ ATPase" evidence="4">
    <location>
        <begin position="7"/>
        <end position="185"/>
    </location>
</feature>
<dbReference type="HAMAP" id="MF_00796">
    <property type="entry name" value="NTPase_1"/>
    <property type="match status" value="1"/>
</dbReference>
<dbReference type="InterPro" id="IPR027417">
    <property type="entry name" value="P-loop_NTPase"/>
</dbReference>
<evidence type="ECO:0000256" key="1">
    <source>
        <dbReference type="ARBA" id="ARBA00022741"/>
    </source>
</evidence>
<proteinExistence type="inferred from homology"/>
<keyword evidence="1" id="KW-0547">Nucleotide-binding</keyword>
<dbReference type="Pfam" id="PF03266">
    <property type="entry name" value="NTPase_1"/>
    <property type="match status" value="1"/>
</dbReference>
<evidence type="ECO:0000313" key="6">
    <source>
        <dbReference type="Proteomes" id="UP001497497"/>
    </source>
</evidence>
<dbReference type="AlphaFoldDB" id="A0AAV2I7N7"/>
<name>A0AAV2I7N7_LYMST</name>
<evidence type="ECO:0000313" key="5">
    <source>
        <dbReference type="EMBL" id="CAL1541841.1"/>
    </source>
</evidence>
<reference evidence="5 6" key="1">
    <citation type="submission" date="2024-04" db="EMBL/GenBank/DDBJ databases">
        <authorList>
            <consortium name="Genoscope - CEA"/>
            <person name="William W."/>
        </authorList>
    </citation>
    <scope>NUCLEOTIDE SEQUENCE [LARGE SCALE GENOMIC DNA]</scope>
</reference>
<keyword evidence="3" id="KW-0067">ATP-binding</keyword>
<sequence>MASSKLSVRHILITGIPGVGKTTIIKKIHQELSKKEIQCKGFMTEEVRVSGRRIGFDVITTNNERGQLARVSNPADDLPGNRQRAYKVGQYSVNMQSFELTALPTLQLTPAKEQCDGRRLIFLVDEVGKMELFSQAFIQAIKKLMSHASVLLVATIPVPKGKPIQLVEELRNGPFSKVFEVTHENRDRVLTDVLDAIGSSLKL</sequence>
<dbReference type="SMART" id="SM00382">
    <property type="entry name" value="AAA"/>
    <property type="match status" value="1"/>
</dbReference>
<dbReference type="GO" id="GO:0005524">
    <property type="term" value="F:ATP binding"/>
    <property type="evidence" value="ECO:0007669"/>
    <property type="project" value="UniProtKB-KW"/>
</dbReference>
<dbReference type="EMBL" id="CAXITT010000454">
    <property type="protein sequence ID" value="CAL1541841.1"/>
    <property type="molecule type" value="Genomic_DNA"/>
</dbReference>
<dbReference type="InterPro" id="IPR004948">
    <property type="entry name" value="Nuc-triphosphatase_THEP1"/>
</dbReference>
<dbReference type="Proteomes" id="UP001497497">
    <property type="component" value="Unassembled WGS sequence"/>
</dbReference>
<comment type="caution">
    <text evidence="5">The sequence shown here is derived from an EMBL/GenBank/DDBJ whole genome shotgun (WGS) entry which is preliminary data.</text>
</comment>
<gene>
    <name evidence="5" type="ORF">GSLYS_00015447001</name>
</gene>
<protein>
    <recommendedName>
        <fullName evidence="4">AAA+ ATPase domain-containing protein</fullName>
    </recommendedName>
</protein>
<evidence type="ECO:0000256" key="3">
    <source>
        <dbReference type="ARBA" id="ARBA00022840"/>
    </source>
</evidence>
<dbReference type="Gene3D" id="3.40.50.300">
    <property type="entry name" value="P-loop containing nucleotide triphosphate hydrolases"/>
    <property type="match status" value="1"/>
</dbReference>
<dbReference type="GO" id="GO:0017111">
    <property type="term" value="F:ribonucleoside triphosphate phosphatase activity"/>
    <property type="evidence" value="ECO:0007669"/>
    <property type="project" value="InterPro"/>
</dbReference>
<dbReference type="PANTHER" id="PTHR43146">
    <property type="entry name" value="CANCER-RELATED NUCLEOSIDE-TRIPHOSPHATASE"/>
    <property type="match status" value="1"/>
</dbReference>
<evidence type="ECO:0000259" key="4">
    <source>
        <dbReference type="SMART" id="SM00382"/>
    </source>
</evidence>
<keyword evidence="2" id="KW-0378">Hydrolase</keyword>
<accession>A0AAV2I7N7</accession>
<evidence type="ECO:0000256" key="2">
    <source>
        <dbReference type="ARBA" id="ARBA00022801"/>
    </source>
</evidence>
<dbReference type="SUPFAM" id="SSF52540">
    <property type="entry name" value="P-loop containing nucleoside triphosphate hydrolases"/>
    <property type="match status" value="1"/>
</dbReference>
<keyword evidence="6" id="KW-1185">Reference proteome</keyword>
<organism evidence="5 6">
    <name type="scientific">Lymnaea stagnalis</name>
    <name type="common">Great pond snail</name>
    <name type="synonym">Helix stagnalis</name>
    <dbReference type="NCBI Taxonomy" id="6523"/>
    <lineage>
        <taxon>Eukaryota</taxon>
        <taxon>Metazoa</taxon>
        <taxon>Spiralia</taxon>
        <taxon>Lophotrochozoa</taxon>
        <taxon>Mollusca</taxon>
        <taxon>Gastropoda</taxon>
        <taxon>Heterobranchia</taxon>
        <taxon>Euthyneura</taxon>
        <taxon>Panpulmonata</taxon>
        <taxon>Hygrophila</taxon>
        <taxon>Lymnaeoidea</taxon>
        <taxon>Lymnaeidae</taxon>
        <taxon>Lymnaea</taxon>
    </lineage>
</organism>
<dbReference type="InterPro" id="IPR003593">
    <property type="entry name" value="AAA+_ATPase"/>
</dbReference>